<dbReference type="CDD" id="cd19067">
    <property type="entry name" value="PfuEndoQ-like"/>
    <property type="match status" value="1"/>
</dbReference>
<dbReference type="InterPro" id="IPR013986">
    <property type="entry name" value="DExx_box_DNA_helicase_dom_sf"/>
</dbReference>
<feature type="compositionally biased region" description="Pro residues" evidence="6">
    <location>
        <begin position="448"/>
        <end position="458"/>
    </location>
</feature>
<gene>
    <name evidence="9" type="ORF">ACFPTN_18940</name>
</gene>
<sequence length="1039" mass="112014">MAFHADLHVHSHHSRATSRDLDLEHLAWWAARKGIAVVATGDCVHPAWLAEMKDKLVPTGNGLFALRPDIEAEVWRTLPSACRAPVRFMLSTEISTIYKKGERTRKVHHVVYAPDFATVDRLAASLGRIGNIASDGRPILGLDSRDLLEVVLESGPHAYLVPAHIWTPWFSALGSQSGFDSIQECYGDLAGHIFAVETGLSSDPEMNWRVSSLDRYRLVSNSDAHSPAKLGREATRFTGAPDFLAMRHALETGDGYVGTVEFFPEEGKYHMDGHRACGVRFDPVETIAHGGRCPVCGKPLTVGVAHRVETLADRRTGVPPPTAGTVTSLVPLPEMLAEILGSGVASQGVGRAYDRVSAELGPDFTILGEAPVEDIRRANPLLGEAIERLRAGRVIRQAGYDGEYGVIRLFEDGELDRLTRGDLLFDAPLPQRPQAATPPLPRAEEPPPEPLSPRPTPAPSGHAGLLAGLDADQAHAAAKVDGPLIVAAGPGSGKTRMLTHRLAHLILECGEPAEACLAITFTRRTAEELRERLATLIPAGAGECAIHTFHSLGLAFLHAEGPAAGLTADFRIADERERATALAADLDVSHARAMRLLKTVSLLKRTGAPPADEESAAALAASRRLGQAGKWVDFDDLVVLPVEILESAPAVAARWRQRFRHICIDEFQDVDARQYRLLQLLSPSAASICAIGDPNQAIYGFRGADAACFARFGQDFPGARTLRLGRNYRSTGCIVSAAAQVIGDGTPDDITRPMREPLTLHAAADERAEAEFVATTIESLLGGHDMLAAGRKGAAHDGDRPLGFADFAVLYRTDAQAAALRDALDRAGIPYKKSSPAPIAGQPLVAALLDALARQSAERRATALPARIVAAAEQLRPEQNAAGQATLAEARNWLGALATGTADETQLREQVALSTEADFWDARADRVSLLTMHAAKGLEFPVVFVVGVEDGLTPFSWGTADAAPADEGAAGEERRLFYVALTRARDRLFLTRARERAWRGQRRALPPSPFLRDIAPELLRVQDAPPRKARAEQQQYSLF</sequence>
<keyword evidence="1 5" id="KW-0547">Nucleotide-binding</keyword>
<accession>A0ABW1AWC5</accession>
<dbReference type="InterPro" id="IPR014016">
    <property type="entry name" value="UvrD-like_ATP-bd"/>
</dbReference>
<dbReference type="CDD" id="cd17932">
    <property type="entry name" value="DEXQc_UvrD"/>
    <property type="match status" value="1"/>
</dbReference>
<evidence type="ECO:0000256" key="1">
    <source>
        <dbReference type="ARBA" id="ARBA00022741"/>
    </source>
</evidence>
<evidence type="ECO:0000313" key="10">
    <source>
        <dbReference type="Proteomes" id="UP001595974"/>
    </source>
</evidence>
<proteinExistence type="predicted"/>
<keyword evidence="2 5" id="KW-0378">Hydrolase</keyword>
<evidence type="ECO:0000256" key="2">
    <source>
        <dbReference type="ARBA" id="ARBA00022801"/>
    </source>
</evidence>
<dbReference type="RefSeq" id="WP_096447915.1">
    <property type="nucleotide sequence ID" value="NZ_JBHSOG010000094.1"/>
</dbReference>
<evidence type="ECO:0000256" key="5">
    <source>
        <dbReference type="PROSITE-ProRule" id="PRU00560"/>
    </source>
</evidence>
<dbReference type="InterPro" id="IPR014017">
    <property type="entry name" value="DNA_helicase_UvrD-like_C"/>
</dbReference>
<keyword evidence="3 5" id="KW-0347">Helicase</keyword>
<feature type="binding site" evidence="5">
    <location>
        <begin position="488"/>
        <end position="495"/>
    </location>
    <ligand>
        <name>ATP</name>
        <dbReference type="ChEBI" id="CHEBI:30616"/>
    </ligand>
</feature>
<dbReference type="SUPFAM" id="SSF89550">
    <property type="entry name" value="PHP domain-like"/>
    <property type="match status" value="1"/>
</dbReference>
<feature type="domain" description="UvrD-like helicase ATP-binding" evidence="7">
    <location>
        <begin position="467"/>
        <end position="731"/>
    </location>
</feature>
<dbReference type="Gene3D" id="3.40.50.300">
    <property type="entry name" value="P-loop containing nucleotide triphosphate hydrolases"/>
    <property type="match status" value="3"/>
</dbReference>
<name>A0ABW1AWC5_9RHOO</name>
<dbReference type="PROSITE" id="PS51217">
    <property type="entry name" value="UVRD_HELICASE_CTER"/>
    <property type="match status" value="1"/>
</dbReference>
<dbReference type="EMBL" id="JBHSOG010000094">
    <property type="protein sequence ID" value="MFC5771460.1"/>
    <property type="molecule type" value="Genomic_DNA"/>
</dbReference>
<dbReference type="Proteomes" id="UP001595974">
    <property type="component" value="Unassembled WGS sequence"/>
</dbReference>
<reference evidence="10" key="1">
    <citation type="journal article" date="2019" name="Int. J. Syst. Evol. Microbiol.">
        <title>The Global Catalogue of Microorganisms (GCM) 10K type strain sequencing project: providing services to taxonomists for standard genome sequencing and annotation.</title>
        <authorList>
            <consortium name="The Broad Institute Genomics Platform"/>
            <consortium name="The Broad Institute Genome Sequencing Center for Infectious Disease"/>
            <person name="Wu L."/>
            <person name="Ma J."/>
        </authorList>
    </citation>
    <scope>NUCLEOTIDE SEQUENCE [LARGE SCALE GENOMIC DNA]</scope>
    <source>
        <strain evidence="10">SHR3</strain>
    </source>
</reference>
<dbReference type="PANTHER" id="PTHR40084:SF1">
    <property type="entry name" value="PHOSPHOTRANSFERASE"/>
    <property type="match status" value="1"/>
</dbReference>
<keyword evidence="4 5" id="KW-0067">ATP-binding</keyword>
<dbReference type="PROSITE" id="PS51198">
    <property type="entry name" value="UVRD_HELICASE_ATP_BIND"/>
    <property type="match status" value="1"/>
</dbReference>
<dbReference type="Pfam" id="PF13361">
    <property type="entry name" value="UvrD_C"/>
    <property type="match status" value="2"/>
</dbReference>
<evidence type="ECO:0000313" key="9">
    <source>
        <dbReference type="EMBL" id="MFC5771460.1"/>
    </source>
</evidence>
<organism evidence="9 10">
    <name type="scientific">Thauera sinica</name>
    <dbReference type="NCBI Taxonomy" id="2665146"/>
    <lineage>
        <taxon>Bacteria</taxon>
        <taxon>Pseudomonadati</taxon>
        <taxon>Pseudomonadota</taxon>
        <taxon>Betaproteobacteria</taxon>
        <taxon>Rhodocyclales</taxon>
        <taxon>Zoogloeaceae</taxon>
        <taxon>Thauera</taxon>
    </lineage>
</organism>
<dbReference type="InterPro" id="IPR027417">
    <property type="entry name" value="P-loop_NTPase"/>
</dbReference>
<dbReference type="InterPro" id="IPR016195">
    <property type="entry name" value="Pol/histidinol_Pase-like"/>
</dbReference>
<dbReference type="Gene3D" id="1.10.10.160">
    <property type="match status" value="1"/>
</dbReference>
<evidence type="ECO:0000259" key="8">
    <source>
        <dbReference type="PROSITE" id="PS51217"/>
    </source>
</evidence>
<keyword evidence="10" id="KW-1185">Reference proteome</keyword>
<dbReference type="PANTHER" id="PTHR40084">
    <property type="entry name" value="PHOSPHOHYDROLASE, PHP FAMILY"/>
    <property type="match status" value="1"/>
</dbReference>
<evidence type="ECO:0000256" key="4">
    <source>
        <dbReference type="ARBA" id="ARBA00022840"/>
    </source>
</evidence>
<evidence type="ECO:0000256" key="3">
    <source>
        <dbReference type="ARBA" id="ARBA00022806"/>
    </source>
</evidence>
<evidence type="ECO:0000259" key="7">
    <source>
        <dbReference type="PROSITE" id="PS51198"/>
    </source>
</evidence>
<dbReference type="Gene3D" id="1.10.486.10">
    <property type="entry name" value="PCRA, domain 4"/>
    <property type="match status" value="1"/>
</dbReference>
<dbReference type="Pfam" id="PF00580">
    <property type="entry name" value="UvrD-helicase"/>
    <property type="match status" value="1"/>
</dbReference>
<evidence type="ECO:0000256" key="6">
    <source>
        <dbReference type="SAM" id="MobiDB-lite"/>
    </source>
</evidence>
<dbReference type="CDD" id="cd18807">
    <property type="entry name" value="SF1_C_UvrD"/>
    <property type="match status" value="1"/>
</dbReference>
<feature type="domain" description="UvrD-like helicase C-terminal" evidence="8">
    <location>
        <begin position="726"/>
        <end position="986"/>
    </location>
</feature>
<dbReference type="Gene3D" id="3.20.20.140">
    <property type="entry name" value="Metal-dependent hydrolases"/>
    <property type="match status" value="1"/>
</dbReference>
<comment type="caution">
    <text evidence="9">The sequence shown here is derived from an EMBL/GenBank/DDBJ whole genome shotgun (WGS) entry which is preliminary data.</text>
</comment>
<feature type="region of interest" description="Disordered" evidence="6">
    <location>
        <begin position="424"/>
        <end position="463"/>
    </location>
</feature>
<dbReference type="SUPFAM" id="SSF52540">
    <property type="entry name" value="P-loop containing nucleoside triphosphate hydrolases"/>
    <property type="match status" value="1"/>
</dbReference>
<protein>
    <submittedName>
        <fullName evidence="9">UvrD-helicase domain-containing protein</fullName>
    </submittedName>
</protein>